<dbReference type="Gene3D" id="3.50.50.60">
    <property type="entry name" value="FAD/NAD(P)-binding domain"/>
    <property type="match status" value="1"/>
</dbReference>
<proteinExistence type="inferred from homology"/>
<comment type="function">
    <text evidence="11">Catalyzes the oxidation of L-aspartate to iminoaspartate.</text>
</comment>
<dbReference type="AlphaFoldDB" id="A0A7M3MFH9"/>
<organism evidence="13 14">
    <name type="scientific">Oceanidesulfovibrio indonesiensis</name>
    <dbReference type="NCBI Taxonomy" id="54767"/>
    <lineage>
        <taxon>Bacteria</taxon>
        <taxon>Pseudomonadati</taxon>
        <taxon>Thermodesulfobacteriota</taxon>
        <taxon>Desulfovibrionia</taxon>
        <taxon>Desulfovibrionales</taxon>
        <taxon>Desulfovibrionaceae</taxon>
        <taxon>Oceanidesulfovibrio</taxon>
    </lineage>
</organism>
<dbReference type="PANTHER" id="PTHR42716">
    <property type="entry name" value="L-ASPARTATE OXIDASE"/>
    <property type="match status" value="1"/>
</dbReference>
<dbReference type="OrthoDB" id="9806724at2"/>
<comment type="subcellular location">
    <subcellularLocation>
        <location evidence="11">Cytoplasm</location>
    </subcellularLocation>
</comment>
<keyword evidence="5 11" id="KW-0285">Flavoprotein</keyword>
<dbReference type="GO" id="GO:0008734">
    <property type="term" value="F:L-aspartate oxidase activity"/>
    <property type="evidence" value="ECO:0007669"/>
    <property type="project" value="UniProtKB-UniRule"/>
</dbReference>
<protein>
    <recommendedName>
        <fullName evidence="4 10">L-aspartate oxidase</fullName>
        <ecNumber evidence="4 10">1.4.3.16</ecNumber>
    </recommendedName>
</protein>
<dbReference type="Pfam" id="PF00890">
    <property type="entry name" value="FAD_binding_2"/>
    <property type="match status" value="1"/>
</dbReference>
<evidence type="ECO:0000256" key="4">
    <source>
        <dbReference type="ARBA" id="ARBA00012173"/>
    </source>
</evidence>
<reference evidence="13 14" key="1">
    <citation type="submission" date="2018-06" db="EMBL/GenBank/DDBJ databases">
        <title>Complete genome of Desulfovibrio indonesiensis P37SLT.</title>
        <authorList>
            <person name="Crispim J.S."/>
            <person name="Vidigal P.M.P."/>
            <person name="Silva L.C.F."/>
            <person name="Laguardia C.N."/>
            <person name="Araujo L.C."/>
            <person name="Dias R.S."/>
            <person name="Sousa M.P."/>
            <person name="Paula S.O."/>
            <person name="Silva C."/>
        </authorList>
    </citation>
    <scope>NUCLEOTIDE SEQUENCE [LARGE SCALE GENOMIC DNA]</scope>
    <source>
        <strain evidence="13 14">P37SLT</strain>
    </source>
</reference>
<comment type="catalytic activity">
    <reaction evidence="9">
        <text>L-aspartate + O2 = iminosuccinate + H2O2</text>
        <dbReference type="Rhea" id="RHEA:25876"/>
        <dbReference type="ChEBI" id="CHEBI:15379"/>
        <dbReference type="ChEBI" id="CHEBI:16240"/>
        <dbReference type="ChEBI" id="CHEBI:29991"/>
        <dbReference type="ChEBI" id="CHEBI:77875"/>
        <dbReference type="EC" id="1.4.3.16"/>
    </reaction>
    <physiologicalReaction direction="left-to-right" evidence="9">
        <dbReference type="Rhea" id="RHEA:25877"/>
    </physiologicalReaction>
</comment>
<evidence type="ECO:0000256" key="6">
    <source>
        <dbReference type="ARBA" id="ARBA00022642"/>
    </source>
</evidence>
<dbReference type="Proteomes" id="UP000448292">
    <property type="component" value="Unassembled WGS sequence"/>
</dbReference>
<dbReference type="RefSeq" id="WP_144302528.1">
    <property type="nucleotide sequence ID" value="NZ_QMIE01000005.1"/>
</dbReference>
<dbReference type="NCBIfam" id="TIGR00551">
    <property type="entry name" value="nadB"/>
    <property type="match status" value="1"/>
</dbReference>
<comment type="cofactor">
    <cofactor evidence="1 11">
        <name>FAD</name>
        <dbReference type="ChEBI" id="CHEBI:57692"/>
    </cofactor>
</comment>
<keyword evidence="8 11" id="KW-0560">Oxidoreductase</keyword>
<comment type="pathway">
    <text evidence="2 11">Cofactor biosynthesis; NAD(+) biosynthesis; iminoaspartate from L-aspartate (oxidase route): step 1/1.</text>
</comment>
<dbReference type="InterPro" id="IPR005288">
    <property type="entry name" value="NadB"/>
</dbReference>
<dbReference type="PRINTS" id="PR00368">
    <property type="entry name" value="FADPNR"/>
</dbReference>
<dbReference type="UniPathway" id="UPA00253">
    <property type="reaction ID" value="UER00326"/>
</dbReference>
<evidence type="ECO:0000256" key="5">
    <source>
        <dbReference type="ARBA" id="ARBA00022630"/>
    </source>
</evidence>
<dbReference type="InterPro" id="IPR037099">
    <property type="entry name" value="Fum_R/Succ_DH_flav-like_C_sf"/>
</dbReference>
<dbReference type="GO" id="GO:0005737">
    <property type="term" value="C:cytoplasm"/>
    <property type="evidence" value="ECO:0007669"/>
    <property type="project" value="UniProtKB-SubCell"/>
</dbReference>
<evidence type="ECO:0000256" key="10">
    <source>
        <dbReference type="NCBIfam" id="TIGR00551"/>
    </source>
</evidence>
<dbReference type="InterPro" id="IPR036188">
    <property type="entry name" value="FAD/NAD-bd_sf"/>
</dbReference>
<dbReference type="PANTHER" id="PTHR42716:SF2">
    <property type="entry name" value="L-ASPARTATE OXIDASE, CHLOROPLASTIC"/>
    <property type="match status" value="1"/>
</dbReference>
<evidence type="ECO:0000259" key="12">
    <source>
        <dbReference type="Pfam" id="PF00890"/>
    </source>
</evidence>
<dbReference type="SUPFAM" id="SSF46977">
    <property type="entry name" value="Succinate dehydrogenase/fumarate reductase flavoprotein C-terminal domain"/>
    <property type="match status" value="1"/>
</dbReference>
<gene>
    <name evidence="13" type="primary">nadB</name>
    <name evidence="13" type="ORF">DPQ33_07125</name>
</gene>
<evidence type="ECO:0000256" key="11">
    <source>
        <dbReference type="RuleBase" id="RU362049"/>
    </source>
</evidence>
<keyword evidence="7 11" id="KW-0274">FAD</keyword>
<dbReference type="EC" id="1.4.3.16" evidence="4 10"/>
<evidence type="ECO:0000256" key="1">
    <source>
        <dbReference type="ARBA" id="ARBA00001974"/>
    </source>
</evidence>
<evidence type="ECO:0000313" key="14">
    <source>
        <dbReference type="Proteomes" id="UP000448292"/>
    </source>
</evidence>
<dbReference type="Gene3D" id="1.20.58.100">
    <property type="entry name" value="Fumarate reductase/succinate dehydrogenase flavoprotein-like, C-terminal domain"/>
    <property type="match status" value="1"/>
</dbReference>
<dbReference type="InterPro" id="IPR003953">
    <property type="entry name" value="FAD-dep_OxRdtase_2_FAD-bd"/>
</dbReference>
<accession>A0A7M3MFH9</accession>
<evidence type="ECO:0000256" key="9">
    <source>
        <dbReference type="ARBA" id="ARBA00048305"/>
    </source>
</evidence>
<dbReference type="Gene3D" id="3.90.700.10">
    <property type="entry name" value="Succinate dehydrogenase/fumarate reductase flavoprotein, catalytic domain"/>
    <property type="match status" value="1"/>
</dbReference>
<dbReference type="EMBL" id="QMIE01000005">
    <property type="protein sequence ID" value="TVM17875.1"/>
    <property type="molecule type" value="Genomic_DNA"/>
</dbReference>
<dbReference type="InterPro" id="IPR027477">
    <property type="entry name" value="Succ_DH/fumarate_Rdtase_cat_sf"/>
</dbReference>
<comment type="similarity">
    <text evidence="3 11">Belongs to the FAD-dependent oxidoreductase 2 family. NadB subfamily.</text>
</comment>
<feature type="domain" description="FAD-dependent oxidoreductase 2 FAD-binding" evidence="12">
    <location>
        <begin position="10"/>
        <end position="398"/>
    </location>
</feature>
<dbReference type="SUPFAM" id="SSF51905">
    <property type="entry name" value="FAD/NAD(P)-binding domain"/>
    <property type="match status" value="1"/>
</dbReference>
<evidence type="ECO:0000256" key="7">
    <source>
        <dbReference type="ARBA" id="ARBA00022827"/>
    </source>
</evidence>
<evidence type="ECO:0000313" key="13">
    <source>
        <dbReference type="EMBL" id="TVM17875.1"/>
    </source>
</evidence>
<sequence>MADIRHFAQALVIGSGIAGSTAALAMADQGLDVILLTSGSNLDDGNTVYAQGGIVYPGADDSPTLFARDISKAGCFHSYNKAVRHLAAKGAGAVERILMRRAGVRFATRGMDEDEEYDLTREGGHSIHRVLHCADFTGRAIMQCLVRAVGNHPNIRVLANRTAVDLLTSQHHARSLTYRYQRLNQCLGAYVFNDAGQRMETVLAHATVLATGGLGRIYLHSTNARCARGSGLTMAHRAGARLMNIEYVQFHPTALYHKSRRRFLITEAMRGEGALLLNGEGERFALRYDPRGELAPRDVVSRAIVDELHRSGDPCVFLDCRNMSCDLPRRFPTIHKKCLDLGLDITRDTIPVVPAAHYQCGGVVSDVHGRTNIDGLYAVGECSCTGIHGANRLASTSLLEGVVWGEAAGVHISKQLKRGRKAARKLLDDIPDWADPMHGDAPDPALLAQDWNVIQSTMWNYVGITRTRQRLKRAADELRSLYGNLTEFYKSTPVSKPLVDIFHSSYAAYIVALSALRNPVSKGCHHLE</sequence>
<name>A0A7M3MFH9_9BACT</name>
<keyword evidence="14" id="KW-1185">Reference proteome</keyword>
<dbReference type="FunFam" id="3.90.700.10:FF:000002">
    <property type="entry name" value="L-aspartate oxidase"/>
    <property type="match status" value="1"/>
</dbReference>
<evidence type="ECO:0000256" key="3">
    <source>
        <dbReference type="ARBA" id="ARBA00008562"/>
    </source>
</evidence>
<evidence type="ECO:0000256" key="8">
    <source>
        <dbReference type="ARBA" id="ARBA00023002"/>
    </source>
</evidence>
<keyword evidence="6 11" id="KW-0662">Pyridine nucleotide biosynthesis</keyword>
<evidence type="ECO:0000256" key="2">
    <source>
        <dbReference type="ARBA" id="ARBA00004950"/>
    </source>
</evidence>
<dbReference type="SUPFAM" id="SSF56425">
    <property type="entry name" value="Succinate dehydrogenase/fumarate reductase flavoprotein, catalytic domain"/>
    <property type="match status" value="1"/>
</dbReference>
<dbReference type="GO" id="GO:0009435">
    <property type="term" value="P:NAD+ biosynthetic process"/>
    <property type="evidence" value="ECO:0007669"/>
    <property type="project" value="UniProtKB-UniPathway"/>
</dbReference>
<comment type="caution">
    <text evidence="13">The sequence shown here is derived from an EMBL/GenBank/DDBJ whole genome shotgun (WGS) entry which is preliminary data.</text>
</comment>